<dbReference type="AlphaFoldDB" id="A0A0F9D754"/>
<accession>A0A0F9D754</accession>
<organism evidence="1">
    <name type="scientific">marine sediment metagenome</name>
    <dbReference type="NCBI Taxonomy" id="412755"/>
    <lineage>
        <taxon>unclassified sequences</taxon>
        <taxon>metagenomes</taxon>
        <taxon>ecological metagenomes</taxon>
    </lineage>
</organism>
<feature type="non-terminal residue" evidence="1">
    <location>
        <position position="56"/>
    </location>
</feature>
<reference evidence="1" key="1">
    <citation type="journal article" date="2015" name="Nature">
        <title>Complex archaea that bridge the gap between prokaryotes and eukaryotes.</title>
        <authorList>
            <person name="Spang A."/>
            <person name="Saw J.H."/>
            <person name="Jorgensen S.L."/>
            <person name="Zaremba-Niedzwiedzka K."/>
            <person name="Martijn J."/>
            <person name="Lind A.E."/>
            <person name="van Eijk R."/>
            <person name="Schleper C."/>
            <person name="Guy L."/>
            <person name="Ettema T.J."/>
        </authorList>
    </citation>
    <scope>NUCLEOTIDE SEQUENCE</scope>
</reference>
<comment type="caution">
    <text evidence="1">The sequence shown here is derived from an EMBL/GenBank/DDBJ whole genome shotgun (WGS) entry which is preliminary data.</text>
</comment>
<dbReference type="EMBL" id="LAZR01032934">
    <property type="protein sequence ID" value="KKL49501.1"/>
    <property type="molecule type" value="Genomic_DNA"/>
</dbReference>
<proteinExistence type="predicted"/>
<protein>
    <submittedName>
        <fullName evidence="1">Uncharacterized protein</fullName>
    </submittedName>
</protein>
<evidence type="ECO:0000313" key="1">
    <source>
        <dbReference type="EMBL" id="KKL49501.1"/>
    </source>
</evidence>
<sequence length="56" mass="6327">MEDAYITIHDIDGTSNPRRFDLDEDKDGVAYRIVSSGAVEEHEFTFEGSMGETICR</sequence>
<name>A0A0F9D754_9ZZZZ</name>
<gene>
    <name evidence="1" type="ORF">LCGC14_2314860</name>
</gene>